<protein>
    <submittedName>
        <fullName evidence="5">Hypp9586 protein</fullName>
    </submittedName>
</protein>
<dbReference type="OrthoDB" id="194386at2759"/>
<feature type="domain" description="FAM86 N-terminal" evidence="4">
    <location>
        <begin position="18"/>
        <end position="104"/>
    </location>
</feature>
<accession>A0A8S4MPB0</accession>
<gene>
    <name evidence="5" type="primary">Hypp9586</name>
    <name evidence="5" type="ORF">BLAG_LOCUS26166</name>
</gene>
<evidence type="ECO:0000256" key="3">
    <source>
        <dbReference type="SAM" id="MobiDB-lite"/>
    </source>
</evidence>
<evidence type="ECO:0000313" key="6">
    <source>
        <dbReference type="Proteomes" id="UP000838412"/>
    </source>
</evidence>
<reference evidence="5" key="1">
    <citation type="submission" date="2022-01" db="EMBL/GenBank/DDBJ databases">
        <authorList>
            <person name="Braso-Vives M."/>
        </authorList>
    </citation>
    <scope>NUCLEOTIDE SEQUENCE</scope>
</reference>
<feature type="region of interest" description="Disordered" evidence="3">
    <location>
        <begin position="167"/>
        <end position="187"/>
    </location>
</feature>
<evidence type="ECO:0000313" key="5">
    <source>
        <dbReference type="EMBL" id="CAH1277370.1"/>
    </source>
</evidence>
<name>A0A8S4MPB0_BRALA</name>
<dbReference type="AlphaFoldDB" id="A0A8S4MPB0"/>
<sequence length="187" mass="21238">MAASPGAADDTGEEHPALRLVQAQFMAMVPIRFFRWKLDGDDKGKAVFELEDQQELLQMTVHHPLIMRYPTSLSYRQAFLKYIIQQCEDAGQEVCDELYEVYTSLLVSTLEPTSPCCYKTYTLTSLLAIAEARDQQLCRKDAPRLAMCPADDAVVFLPHRAERRNLTQSDYPYDEDPALPMPVSSLE</sequence>
<comment type="similarity">
    <text evidence="1">Belongs to the class I-like SAM-binding methyltransferase superfamily. EEF2KMT family.</text>
</comment>
<keyword evidence="6" id="KW-1185">Reference proteome</keyword>
<comment type="caution">
    <text evidence="5">The sequence shown here is derived from an EMBL/GenBank/DDBJ whole genome shotgun (WGS) entry which is preliminary data.</text>
</comment>
<evidence type="ECO:0000259" key="4">
    <source>
        <dbReference type="Pfam" id="PF14904"/>
    </source>
</evidence>
<proteinExistence type="inferred from homology"/>
<evidence type="ECO:0000256" key="1">
    <source>
        <dbReference type="ARBA" id="ARBA00005511"/>
    </source>
</evidence>
<keyword evidence="2" id="KW-0808">Transferase</keyword>
<dbReference type="Pfam" id="PF14904">
    <property type="entry name" value="FAM86"/>
    <property type="match status" value="1"/>
</dbReference>
<dbReference type="InterPro" id="IPR029426">
    <property type="entry name" value="FAM86_N"/>
</dbReference>
<dbReference type="Proteomes" id="UP000838412">
    <property type="component" value="Unassembled WGS sequence"/>
</dbReference>
<dbReference type="EMBL" id="CAKMNS010000281">
    <property type="protein sequence ID" value="CAH1277370.1"/>
    <property type="molecule type" value="Genomic_DNA"/>
</dbReference>
<evidence type="ECO:0000256" key="2">
    <source>
        <dbReference type="ARBA" id="ARBA00022679"/>
    </source>
</evidence>
<dbReference type="GO" id="GO:0016740">
    <property type="term" value="F:transferase activity"/>
    <property type="evidence" value="ECO:0007669"/>
    <property type="project" value="UniProtKB-KW"/>
</dbReference>
<organism evidence="5 6">
    <name type="scientific">Branchiostoma lanceolatum</name>
    <name type="common">Common lancelet</name>
    <name type="synonym">Amphioxus lanceolatum</name>
    <dbReference type="NCBI Taxonomy" id="7740"/>
    <lineage>
        <taxon>Eukaryota</taxon>
        <taxon>Metazoa</taxon>
        <taxon>Chordata</taxon>
        <taxon>Cephalochordata</taxon>
        <taxon>Leptocardii</taxon>
        <taxon>Amphioxiformes</taxon>
        <taxon>Branchiostomatidae</taxon>
        <taxon>Branchiostoma</taxon>
    </lineage>
</organism>